<dbReference type="InterPro" id="IPR005148">
    <property type="entry name" value="Arg-tRNA-synth_N"/>
</dbReference>
<reference evidence="13 14" key="1">
    <citation type="submission" date="2017-07" db="EMBL/GenBank/DDBJ databases">
        <authorList>
            <person name="Sun Z.S."/>
            <person name="Albrecht U."/>
            <person name="Echele G."/>
            <person name="Lee C.C."/>
        </authorList>
    </citation>
    <scope>NUCLEOTIDE SEQUENCE [LARGE SCALE GENOMIC DNA]</scope>
    <source>
        <strain evidence="13 14">CGMCC 1.12710</strain>
    </source>
</reference>
<keyword evidence="14" id="KW-1185">Reference proteome</keyword>
<dbReference type="CDD" id="cd00671">
    <property type="entry name" value="ArgRS_core"/>
    <property type="match status" value="1"/>
</dbReference>
<keyword evidence="4 9" id="KW-0547">Nucleotide-binding</keyword>
<evidence type="ECO:0000313" key="14">
    <source>
        <dbReference type="Proteomes" id="UP000198346"/>
    </source>
</evidence>
<dbReference type="InterPro" id="IPR036695">
    <property type="entry name" value="Arg-tRNA-synth_N_sf"/>
</dbReference>
<dbReference type="NCBIfam" id="TIGR00456">
    <property type="entry name" value="argS"/>
    <property type="match status" value="1"/>
</dbReference>
<keyword evidence="3 9" id="KW-0436">Ligase</keyword>
<evidence type="ECO:0000256" key="3">
    <source>
        <dbReference type="ARBA" id="ARBA00022598"/>
    </source>
</evidence>
<name>A0A239PPF7_9PROT</name>
<evidence type="ECO:0000256" key="6">
    <source>
        <dbReference type="ARBA" id="ARBA00022917"/>
    </source>
</evidence>
<dbReference type="InterPro" id="IPR008909">
    <property type="entry name" value="DALR_anticod-bd"/>
</dbReference>
<proteinExistence type="inferred from homology"/>
<dbReference type="SUPFAM" id="SSF52374">
    <property type="entry name" value="Nucleotidylyl transferase"/>
    <property type="match status" value="1"/>
</dbReference>
<feature type="domain" description="Arginyl tRNA synthetase N-terminal" evidence="12">
    <location>
        <begin position="3"/>
        <end position="88"/>
    </location>
</feature>
<evidence type="ECO:0000313" key="13">
    <source>
        <dbReference type="EMBL" id="SNT72184.1"/>
    </source>
</evidence>
<dbReference type="Gene3D" id="3.40.50.620">
    <property type="entry name" value="HUPs"/>
    <property type="match status" value="1"/>
</dbReference>
<dbReference type="Proteomes" id="UP000198346">
    <property type="component" value="Unassembled WGS sequence"/>
</dbReference>
<evidence type="ECO:0000256" key="8">
    <source>
        <dbReference type="ARBA" id="ARBA00049339"/>
    </source>
</evidence>
<dbReference type="InterPro" id="IPR009080">
    <property type="entry name" value="tRNAsynth_Ia_anticodon-bd"/>
</dbReference>
<dbReference type="SMART" id="SM01016">
    <property type="entry name" value="Arg_tRNA_synt_N"/>
    <property type="match status" value="1"/>
</dbReference>
<dbReference type="SUPFAM" id="SSF47323">
    <property type="entry name" value="Anticodon-binding domain of a subclass of class I aminoacyl-tRNA synthetases"/>
    <property type="match status" value="1"/>
</dbReference>
<organism evidence="13 14">
    <name type="scientific">Amphiplicatus metriothermophilus</name>
    <dbReference type="NCBI Taxonomy" id="1519374"/>
    <lineage>
        <taxon>Bacteria</taxon>
        <taxon>Pseudomonadati</taxon>
        <taxon>Pseudomonadota</taxon>
        <taxon>Alphaproteobacteria</taxon>
        <taxon>Parvularculales</taxon>
        <taxon>Parvularculaceae</taxon>
        <taxon>Amphiplicatus</taxon>
    </lineage>
</organism>
<keyword evidence="2 9" id="KW-0963">Cytoplasm</keyword>
<sequence length="589" mass="64032">MTLTLTDELSAIVGAAFAKAGLDPALGRVRPSDRPDLAPFQCNGPLAAAKAAKKNPRALAETVAGGLKAHPAFESVAVAGPGFINLTLRDAFLAEKLDALAGDSGCGGWRKDEAETIVIDYGGPNVAKPLHVGHLRSAIIGESLKRLFRFAGDAVYADVHLGDWGLPMGQLIAELRRERPDLPFFDPAFDGPYPEKPVVALEDLERLYPQASAACKADPARAEEARQATAELQAGRAGYRALWRQFVEVSRAAIEREYADLGVSFDWWKGESDADPFIPELAQMLRAQGLTEISDGAEIIRVAREGDAREVPPLILFKSDGSVLYGTTDLATILERKRAVDPARILYVVDQRQALHFEQVFRAADRAGLFPLDRLEHLGFGTMNGKDGRPFKTREGGVLKLRDLIDMVDARARERLAEGGLAEGYPEEEVADIARKVGVAALKFADLSSPRTTDYVFDLDRFMAFEGRTGPYLLYASVRIRSVLRKAAERGAGAPGPIRIVAPEERDLALALLAFGDATRLAFEKRMPHFLCEHAFGLAQAFSKFYAACRIADESDAATRASRLSLAAAVGRQLDRALDLLGIAVPERM</sequence>
<comment type="similarity">
    <text evidence="1 9 10">Belongs to the class-I aminoacyl-tRNA synthetase family.</text>
</comment>
<dbReference type="RefSeq" id="WP_089411700.1">
    <property type="nucleotide sequence ID" value="NZ_FZQA01000002.1"/>
</dbReference>
<dbReference type="HAMAP" id="MF_00123">
    <property type="entry name" value="Arg_tRNA_synth"/>
    <property type="match status" value="1"/>
</dbReference>
<dbReference type="Gene3D" id="3.30.1360.70">
    <property type="entry name" value="Arginyl tRNA synthetase N-terminal domain"/>
    <property type="match status" value="1"/>
</dbReference>
<evidence type="ECO:0000256" key="5">
    <source>
        <dbReference type="ARBA" id="ARBA00022840"/>
    </source>
</evidence>
<evidence type="ECO:0000256" key="10">
    <source>
        <dbReference type="RuleBase" id="RU363038"/>
    </source>
</evidence>
<dbReference type="OrthoDB" id="9803211at2"/>
<dbReference type="InterPro" id="IPR001278">
    <property type="entry name" value="Arg-tRNA-ligase"/>
</dbReference>
<comment type="subcellular location">
    <subcellularLocation>
        <location evidence="9">Cytoplasm</location>
    </subcellularLocation>
</comment>
<dbReference type="EMBL" id="FZQA01000002">
    <property type="protein sequence ID" value="SNT72184.1"/>
    <property type="molecule type" value="Genomic_DNA"/>
</dbReference>
<evidence type="ECO:0000256" key="1">
    <source>
        <dbReference type="ARBA" id="ARBA00005594"/>
    </source>
</evidence>
<feature type="domain" description="DALR anticodon binding" evidence="11">
    <location>
        <begin position="473"/>
        <end position="589"/>
    </location>
</feature>
<dbReference type="InterPro" id="IPR014729">
    <property type="entry name" value="Rossmann-like_a/b/a_fold"/>
</dbReference>
<evidence type="ECO:0000259" key="12">
    <source>
        <dbReference type="SMART" id="SM01016"/>
    </source>
</evidence>
<dbReference type="PANTHER" id="PTHR11956:SF5">
    <property type="entry name" value="ARGININE--TRNA LIGASE, CYTOPLASMIC"/>
    <property type="match status" value="1"/>
</dbReference>
<evidence type="ECO:0000259" key="11">
    <source>
        <dbReference type="SMART" id="SM00836"/>
    </source>
</evidence>
<dbReference type="AlphaFoldDB" id="A0A239PPF7"/>
<dbReference type="EC" id="6.1.1.19" evidence="9"/>
<comment type="subunit">
    <text evidence="9">Monomer.</text>
</comment>
<feature type="short sequence motif" description="'HIGH' region" evidence="9">
    <location>
        <begin position="124"/>
        <end position="134"/>
    </location>
</feature>
<dbReference type="GO" id="GO:0004814">
    <property type="term" value="F:arginine-tRNA ligase activity"/>
    <property type="evidence" value="ECO:0007669"/>
    <property type="project" value="UniProtKB-UniRule"/>
</dbReference>
<dbReference type="GO" id="GO:0006420">
    <property type="term" value="P:arginyl-tRNA aminoacylation"/>
    <property type="evidence" value="ECO:0007669"/>
    <property type="project" value="UniProtKB-UniRule"/>
</dbReference>
<evidence type="ECO:0000256" key="2">
    <source>
        <dbReference type="ARBA" id="ARBA00022490"/>
    </source>
</evidence>
<evidence type="ECO:0000256" key="9">
    <source>
        <dbReference type="HAMAP-Rule" id="MF_00123"/>
    </source>
</evidence>
<keyword evidence="7 9" id="KW-0030">Aminoacyl-tRNA synthetase</keyword>
<dbReference type="Gene3D" id="1.10.730.10">
    <property type="entry name" value="Isoleucyl-tRNA Synthetase, Domain 1"/>
    <property type="match status" value="1"/>
</dbReference>
<protein>
    <recommendedName>
        <fullName evidence="9">Arginine--tRNA ligase</fullName>
        <ecNumber evidence="9">6.1.1.19</ecNumber>
    </recommendedName>
    <alternativeName>
        <fullName evidence="9">Arginyl-tRNA synthetase</fullName>
        <shortName evidence="9">ArgRS</shortName>
    </alternativeName>
</protein>
<gene>
    <name evidence="9" type="primary">argS</name>
    <name evidence="13" type="ORF">SAMN06297382_1220</name>
</gene>
<dbReference type="InterPro" id="IPR001412">
    <property type="entry name" value="aa-tRNA-synth_I_CS"/>
</dbReference>
<dbReference type="SMART" id="SM00836">
    <property type="entry name" value="DALR_1"/>
    <property type="match status" value="1"/>
</dbReference>
<dbReference type="PROSITE" id="PS00178">
    <property type="entry name" value="AA_TRNA_LIGASE_I"/>
    <property type="match status" value="1"/>
</dbReference>
<accession>A0A239PPF7</accession>
<dbReference type="Pfam" id="PF00750">
    <property type="entry name" value="tRNA-synt_1d"/>
    <property type="match status" value="1"/>
</dbReference>
<dbReference type="GO" id="GO:0005737">
    <property type="term" value="C:cytoplasm"/>
    <property type="evidence" value="ECO:0007669"/>
    <property type="project" value="UniProtKB-SubCell"/>
</dbReference>
<evidence type="ECO:0000256" key="4">
    <source>
        <dbReference type="ARBA" id="ARBA00022741"/>
    </source>
</evidence>
<dbReference type="PRINTS" id="PR01038">
    <property type="entry name" value="TRNASYNTHARG"/>
</dbReference>
<dbReference type="InterPro" id="IPR035684">
    <property type="entry name" value="ArgRS_core"/>
</dbReference>
<dbReference type="GO" id="GO:0005524">
    <property type="term" value="F:ATP binding"/>
    <property type="evidence" value="ECO:0007669"/>
    <property type="project" value="UniProtKB-UniRule"/>
</dbReference>
<dbReference type="Pfam" id="PF05746">
    <property type="entry name" value="DALR_1"/>
    <property type="match status" value="1"/>
</dbReference>
<keyword evidence="5 9" id="KW-0067">ATP-binding</keyword>
<comment type="catalytic activity">
    <reaction evidence="8 9">
        <text>tRNA(Arg) + L-arginine + ATP = L-arginyl-tRNA(Arg) + AMP + diphosphate</text>
        <dbReference type="Rhea" id="RHEA:20301"/>
        <dbReference type="Rhea" id="RHEA-COMP:9658"/>
        <dbReference type="Rhea" id="RHEA-COMP:9673"/>
        <dbReference type="ChEBI" id="CHEBI:30616"/>
        <dbReference type="ChEBI" id="CHEBI:32682"/>
        <dbReference type="ChEBI" id="CHEBI:33019"/>
        <dbReference type="ChEBI" id="CHEBI:78442"/>
        <dbReference type="ChEBI" id="CHEBI:78513"/>
        <dbReference type="ChEBI" id="CHEBI:456215"/>
        <dbReference type="EC" id="6.1.1.19"/>
    </reaction>
</comment>
<dbReference type="SUPFAM" id="SSF55190">
    <property type="entry name" value="Arginyl-tRNA synthetase (ArgRS), N-terminal 'additional' domain"/>
    <property type="match status" value="1"/>
</dbReference>
<dbReference type="PANTHER" id="PTHR11956">
    <property type="entry name" value="ARGINYL-TRNA SYNTHETASE"/>
    <property type="match status" value="1"/>
</dbReference>
<evidence type="ECO:0000256" key="7">
    <source>
        <dbReference type="ARBA" id="ARBA00023146"/>
    </source>
</evidence>
<keyword evidence="6 9" id="KW-0648">Protein biosynthesis</keyword>
<dbReference type="Pfam" id="PF03485">
    <property type="entry name" value="Arg_tRNA_synt_N"/>
    <property type="match status" value="1"/>
</dbReference>